<proteinExistence type="predicted"/>
<dbReference type="SUPFAM" id="SSF46689">
    <property type="entry name" value="Homeodomain-like"/>
    <property type="match status" value="1"/>
</dbReference>
<dbReference type="InterPro" id="IPR009057">
    <property type="entry name" value="Homeodomain-like_sf"/>
</dbReference>
<dbReference type="PROSITE" id="PS50110">
    <property type="entry name" value="RESPONSE_REGULATORY"/>
    <property type="match status" value="1"/>
</dbReference>
<sequence length="189" mass="21299">MINTPILVVDDDPTFLRIIGNALKQQNIDTLLAESPEAARELYLSQPIEYAILDLNIDGQSGLQVLQDLLLHQAQCRALILTGYASITTAVEAMRLGAIDYLCKPASVQDILKKLQTLEPATKQEKETENRPVNPSEDDFQAMSVRRMEWEHIQKVLAENDGNISATAKALNMHRRTLQRKLQKRPVQQ</sequence>
<dbReference type="Pfam" id="PF02954">
    <property type="entry name" value="HTH_8"/>
    <property type="match status" value="1"/>
</dbReference>
<dbReference type="InterPro" id="IPR001789">
    <property type="entry name" value="Sig_transdc_resp-reg_receiver"/>
</dbReference>
<dbReference type="AlphaFoldDB" id="A0A6F8PT85"/>
<keyword evidence="6" id="KW-1185">Reference proteome</keyword>
<name>A0A6F8PT85_9GAMM</name>
<evidence type="ECO:0000313" key="5">
    <source>
        <dbReference type="EMBL" id="BBP45352.1"/>
    </source>
</evidence>
<dbReference type="GO" id="GO:0000160">
    <property type="term" value="P:phosphorelay signal transduction system"/>
    <property type="evidence" value="ECO:0007669"/>
    <property type="project" value="UniProtKB-KW"/>
</dbReference>
<accession>A0A6F8PT85</accession>
<dbReference type="InterPro" id="IPR002197">
    <property type="entry name" value="HTH_Fis"/>
</dbReference>
<dbReference type="KEGG" id="tse:THMIRHAS_07250"/>
<dbReference type="GO" id="GO:0043565">
    <property type="term" value="F:sequence-specific DNA binding"/>
    <property type="evidence" value="ECO:0007669"/>
    <property type="project" value="InterPro"/>
</dbReference>
<dbReference type="SUPFAM" id="SSF52172">
    <property type="entry name" value="CheY-like"/>
    <property type="match status" value="1"/>
</dbReference>
<reference evidence="6" key="1">
    <citation type="submission" date="2019-11" db="EMBL/GenBank/DDBJ databases">
        <title>Isolation and characterization of two novel species in the genus Thiomicrorhabdus.</title>
        <authorList>
            <person name="Mochizuki J."/>
            <person name="Kojima H."/>
            <person name="Fukui M."/>
        </authorList>
    </citation>
    <scope>NUCLEOTIDE SEQUENCE [LARGE SCALE GENOMIC DNA]</scope>
    <source>
        <strain evidence="6">aks77</strain>
    </source>
</reference>
<evidence type="ECO:0000259" key="4">
    <source>
        <dbReference type="PROSITE" id="PS50110"/>
    </source>
</evidence>
<dbReference type="InterPro" id="IPR011006">
    <property type="entry name" value="CheY-like_superfamily"/>
</dbReference>
<dbReference type="Pfam" id="PF00072">
    <property type="entry name" value="Response_reg"/>
    <property type="match status" value="1"/>
</dbReference>
<dbReference type="SMART" id="SM00448">
    <property type="entry name" value="REC"/>
    <property type="match status" value="1"/>
</dbReference>
<keyword evidence="5" id="KW-0238">DNA-binding</keyword>
<evidence type="ECO:0000313" key="6">
    <source>
        <dbReference type="Proteomes" id="UP000501726"/>
    </source>
</evidence>
<keyword evidence="2" id="KW-0902">Two-component regulatory system</keyword>
<organism evidence="5 6">
    <name type="scientific">Thiosulfatimonas sediminis</name>
    <dbReference type="NCBI Taxonomy" id="2675054"/>
    <lineage>
        <taxon>Bacteria</taxon>
        <taxon>Pseudomonadati</taxon>
        <taxon>Pseudomonadota</taxon>
        <taxon>Gammaproteobacteria</taxon>
        <taxon>Thiotrichales</taxon>
        <taxon>Piscirickettsiaceae</taxon>
        <taxon>Thiosulfatimonas</taxon>
    </lineage>
</organism>
<protein>
    <submittedName>
        <fullName evidence="5">DNA-binding response regulator</fullName>
    </submittedName>
</protein>
<dbReference type="Gene3D" id="1.10.10.60">
    <property type="entry name" value="Homeodomain-like"/>
    <property type="match status" value="1"/>
</dbReference>
<dbReference type="InterPro" id="IPR050595">
    <property type="entry name" value="Bact_response_regulator"/>
</dbReference>
<feature type="modified residue" description="4-aspartylphosphate" evidence="3">
    <location>
        <position position="54"/>
    </location>
</feature>
<dbReference type="PANTHER" id="PTHR44591">
    <property type="entry name" value="STRESS RESPONSE REGULATOR PROTEIN 1"/>
    <property type="match status" value="1"/>
</dbReference>
<dbReference type="PRINTS" id="PR01590">
    <property type="entry name" value="HTHFIS"/>
</dbReference>
<dbReference type="Proteomes" id="UP000501726">
    <property type="component" value="Chromosome"/>
</dbReference>
<dbReference type="RefSeq" id="WP_173271005.1">
    <property type="nucleotide sequence ID" value="NZ_AP021889.1"/>
</dbReference>
<feature type="domain" description="Response regulatory" evidence="4">
    <location>
        <begin position="5"/>
        <end position="119"/>
    </location>
</feature>
<evidence type="ECO:0000256" key="3">
    <source>
        <dbReference type="PROSITE-ProRule" id="PRU00169"/>
    </source>
</evidence>
<evidence type="ECO:0000256" key="1">
    <source>
        <dbReference type="ARBA" id="ARBA00022553"/>
    </source>
</evidence>
<evidence type="ECO:0000256" key="2">
    <source>
        <dbReference type="ARBA" id="ARBA00023012"/>
    </source>
</evidence>
<keyword evidence="1 3" id="KW-0597">Phosphoprotein</keyword>
<dbReference type="PANTHER" id="PTHR44591:SF14">
    <property type="entry name" value="PROTEIN PILG"/>
    <property type="match status" value="1"/>
</dbReference>
<dbReference type="EMBL" id="AP021889">
    <property type="protein sequence ID" value="BBP45352.1"/>
    <property type="molecule type" value="Genomic_DNA"/>
</dbReference>
<dbReference type="Gene3D" id="3.40.50.2300">
    <property type="match status" value="1"/>
</dbReference>
<gene>
    <name evidence="5" type="primary">roxR</name>
    <name evidence="5" type="ORF">THMIRHAS_07250</name>
</gene>